<evidence type="ECO:0008006" key="5">
    <source>
        <dbReference type="Google" id="ProtNLM"/>
    </source>
</evidence>
<feature type="region of interest" description="Disordered" evidence="1">
    <location>
        <begin position="357"/>
        <end position="379"/>
    </location>
</feature>
<feature type="transmembrane region" description="Helical" evidence="2">
    <location>
        <begin position="110"/>
        <end position="130"/>
    </location>
</feature>
<keyword evidence="2" id="KW-0472">Membrane</keyword>
<evidence type="ECO:0000256" key="2">
    <source>
        <dbReference type="SAM" id="Phobius"/>
    </source>
</evidence>
<name>A0ABV9HM86_9MICO</name>
<protein>
    <recommendedName>
        <fullName evidence="5">DUF2029 domain-containing protein</fullName>
    </recommendedName>
</protein>
<evidence type="ECO:0000313" key="4">
    <source>
        <dbReference type="Proteomes" id="UP001596011"/>
    </source>
</evidence>
<organism evidence="3 4">
    <name type="scientific">Promicromonospora alba</name>
    <dbReference type="NCBI Taxonomy" id="1616110"/>
    <lineage>
        <taxon>Bacteria</taxon>
        <taxon>Bacillati</taxon>
        <taxon>Actinomycetota</taxon>
        <taxon>Actinomycetes</taxon>
        <taxon>Micrococcales</taxon>
        <taxon>Promicromonosporaceae</taxon>
        <taxon>Promicromonospora</taxon>
    </lineage>
</organism>
<keyword evidence="2" id="KW-1133">Transmembrane helix</keyword>
<sequence>MTAGRAVDVREVDPDRTIKQLLVALLLVGSACYVLLGSPFIPARFLYDSKKIATIAGGYQGYDSDKSFSTVGAIYRAVGLADQPMWAAMLGYVLFVAVLLLSLRGRIGNAGLVSLALIAGAIVLAVVYVGTYSKDVFVLPIALIALWRRRGLWPELVLVGAMAYYAHEFRDYWYLVIGGYIGFRVVMARGFSVRRMIGTALAALVVLSVVFQNYLGVELDFYRTKVNEVRIGDVDTRTLIEPFFDLEGPVGSLLNSATVLVTFAVPLPLFLRLSPYYLVVAVFLLVLWFMFARAVHLSSDESRTDPRWARLVALVLSLTVVQSVFEPDYGSYVRHLTPMLPLMLAVILWRPRAFGGPGAPTAQASVRVPGDADVPAAAR</sequence>
<feature type="transmembrane region" description="Helical" evidence="2">
    <location>
        <begin position="197"/>
        <end position="215"/>
    </location>
</feature>
<accession>A0ABV9HM86</accession>
<feature type="transmembrane region" description="Helical" evidence="2">
    <location>
        <begin position="21"/>
        <end position="41"/>
    </location>
</feature>
<dbReference type="PROSITE" id="PS51257">
    <property type="entry name" value="PROKAR_LIPOPROTEIN"/>
    <property type="match status" value="1"/>
</dbReference>
<proteinExistence type="predicted"/>
<feature type="transmembrane region" description="Helical" evidence="2">
    <location>
        <begin position="172"/>
        <end position="190"/>
    </location>
</feature>
<keyword evidence="2" id="KW-0812">Transmembrane</keyword>
<feature type="transmembrane region" description="Helical" evidence="2">
    <location>
        <begin position="276"/>
        <end position="296"/>
    </location>
</feature>
<gene>
    <name evidence="3" type="ORF">ACFO6V_24080</name>
</gene>
<keyword evidence="4" id="KW-1185">Reference proteome</keyword>
<comment type="caution">
    <text evidence="3">The sequence shown here is derived from an EMBL/GenBank/DDBJ whole genome shotgun (WGS) entry which is preliminary data.</text>
</comment>
<dbReference type="EMBL" id="JBHSFI010000008">
    <property type="protein sequence ID" value="MFC4631346.1"/>
    <property type="molecule type" value="Genomic_DNA"/>
</dbReference>
<evidence type="ECO:0000313" key="3">
    <source>
        <dbReference type="EMBL" id="MFC4631346.1"/>
    </source>
</evidence>
<dbReference type="Proteomes" id="UP001596011">
    <property type="component" value="Unassembled WGS sequence"/>
</dbReference>
<feature type="transmembrane region" description="Helical" evidence="2">
    <location>
        <begin position="85"/>
        <end position="103"/>
    </location>
</feature>
<evidence type="ECO:0000256" key="1">
    <source>
        <dbReference type="SAM" id="MobiDB-lite"/>
    </source>
</evidence>
<reference evidence="4" key="1">
    <citation type="journal article" date="2019" name="Int. J. Syst. Evol. Microbiol.">
        <title>The Global Catalogue of Microorganisms (GCM) 10K type strain sequencing project: providing services to taxonomists for standard genome sequencing and annotation.</title>
        <authorList>
            <consortium name="The Broad Institute Genomics Platform"/>
            <consortium name="The Broad Institute Genome Sequencing Center for Infectious Disease"/>
            <person name="Wu L."/>
            <person name="Ma J."/>
        </authorList>
    </citation>
    <scope>NUCLEOTIDE SEQUENCE [LARGE SCALE GENOMIC DNA]</scope>
    <source>
        <strain evidence="4">CCUG 42722</strain>
    </source>
</reference>
<feature type="transmembrane region" description="Helical" evidence="2">
    <location>
        <begin position="308"/>
        <end position="325"/>
    </location>
</feature>
<dbReference type="RefSeq" id="WP_377140479.1">
    <property type="nucleotide sequence ID" value="NZ_JBHSFI010000008.1"/>
</dbReference>